<proteinExistence type="predicted"/>
<keyword evidence="2" id="KW-1185">Reference proteome</keyword>
<name>A0A6B2JMI9_9RHOB</name>
<comment type="caution">
    <text evidence="1">The sequence shown here is derived from an EMBL/GenBank/DDBJ whole genome shotgun (WGS) entry which is preliminary data.</text>
</comment>
<evidence type="ECO:0000313" key="1">
    <source>
        <dbReference type="EMBL" id="NDV02811.1"/>
    </source>
</evidence>
<evidence type="ECO:0000313" key="2">
    <source>
        <dbReference type="Proteomes" id="UP000474757"/>
    </source>
</evidence>
<organism evidence="1 2">
    <name type="scientific">Pseudoroseicyclus tamaricis</name>
    <dbReference type="NCBI Taxonomy" id="2705421"/>
    <lineage>
        <taxon>Bacteria</taxon>
        <taxon>Pseudomonadati</taxon>
        <taxon>Pseudomonadota</taxon>
        <taxon>Alphaproteobacteria</taxon>
        <taxon>Rhodobacterales</taxon>
        <taxon>Paracoccaceae</taxon>
        <taxon>Pseudoroseicyclus</taxon>
    </lineage>
</organism>
<accession>A0A6B2JMI9</accession>
<protein>
    <submittedName>
        <fullName evidence="1">Uncharacterized protein</fullName>
    </submittedName>
</protein>
<dbReference type="Proteomes" id="UP000474757">
    <property type="component" value="Unassembled WGS sequence"/>
</dbReference>
<sequence>MSLFDRYDSLPRAATETRHGAGAGPAPERPRLLRQLGIAALAATAVTVLFVLPAEYGIDPTGVGGATGLTRISEPQELVVTPVSDVPFEIARSHAVPYREDTIMVRVGGLDEFYGQVEYKLTMQAGDTLLYSWSSPEELYYEFHGHDDPNAHDPGAGPMEVMEYENGRATEASGVLTAPIDGIHGWFLANRKMEPVMMELHLAGWYELGPGLIALSRQE</sequence>
<reference evidence="1 2" key="1">
    <citation type="submission" date="2020-02" db="EMBL/GenBank/DDBJ databases">
        <title>Pseudoroseicyclus tamarix, sp. nov., isolated from offshore sediment of a Tamarix chinensis forest.</title>
        <authorList>
            <person name="Gai Y."/>
        </authorList>
    </citation>
    <scope>NUCLEOTIDE SEQUENCE [LARGE SCALE GENOMIC DNA]</scope>
    <source>
        <strain evidence="1 2">CLL3-39</strain>
    </source>
</reference>
<gene>
    <name evidence="1" type="ORF">GZA08_17750</name>
</gene>
<dbReference type="EMBL" id="JAAGAB010000004">
    <property type="protein sequence ID" value="NDV02811.1"/>
    <property type="molecule type" value="Genomic_DNA"/>
</dbReference>
<dbReference type="AlphaFoldDB" id="A0A6B2JMI9"/>
<dbReference type="RefSeq" id="WP_163896093.1">
    <property type="nucleotide sequence ID" value="NZ_JAAFYS010000004.1"/>
</dbReference>